<feature type="transmembrane region" description="Helical" evidence="1">
    <location>
        <begin position="319"/>
        <end position="337"/>
    </location>
</feature>
<evidence type="ECO:0000313" key="4">
    <source>
        <dbReference type="EMBL" id="OAS13276.1"/>
    </source>
</evidence>
<comment type="caution">
    <text evidence="4">The sequence shown here is derived from an EMBL/GenBank/DDBJ whole genome shotgun (WGS) entry which is preliminary data.</text>
</comment>
<dbReference type="InterPro" id="IPR003594">
    <property type="entry name" value="HATPase_dom"/>
</dbReference>
<keyword evidence="1" id="KW-0472">Membrane</keyword>
<accession>A0A197ZWT2</accession>
<dbReference type="Gene3D" id="3.30.565.10">
    <property type="entry name" value="Histidine kinase-like ATPase, C-terminal domain"/>
    <property type="match status" value="1"/>
</dbReference>
<dbReference type="EMBL" id="LYPB01000095">
    <property type="protein sequence ID" value="OAS13276.1"/>
    <property type="molecule type" value="Genomic_DNA"/>
</dbReference>
<dbReference type="Pfam" id="PF06580">
    <property type="entry name" value="His_kinase"/>
    <property type="match status" value="1"/>
</dbReference>
<dbReference type="SUPFAM" id="SSF55874">
    <property type="entry name" value="ATPase domain of HSP90 chaperone/DNA topoisomerase II/histidine kinase"/>
    <property type="match status" value="1"/>
</dbReference>
<keyword evidence="1" id="KW-1133">Transmembrane helix</keyword>
<dbReference type="GO" id="GO:0016020">
    <property type="term" value="C:membrane"/>
    <property type="evidence" value="ECO:0007669"/>
    <property type="project" value="InterPro"/>
</dbReference>
<gene>
    <name evidence="4" type="ORF">A8708_10790</name>
</gene>
<dbReference type="RefSeq" id="WP_068671476.1">
    <property type="nucleotide sequence ID" value="NZ_LYPB01000095.1"/>
</dbReference>
<organism evidence="4 5">
    <name type="scientific">Paenibacillus oryzisoli</name>
    <dbReference type="NCBI Taxonomy" id="1850517"/>
    <lineage>
        <taxon>Bacteria</taxon>
        <taxon>Bacillati</taxon>
        <taxon>Bacillota</taxon>
        <taxon>Bacilli</taxon>
        <taxon>Bacillales</taxon>
        <taxon>Paenibacillaceae</taxon>
        <taxon>Paenibacillus</taxon>
    </lineage>
</organism>
<dbReference type="GO" id="GO:0000155">
    <property type="term" value="F:phosphorelay sensor kinase activity"/>
    <property type="evidence" value="ECO:0007669"/>
    <property type="project" value="InterPro"/>
</dbReference>
<keyword evidence="1" id="KW-0812">Transmembrane</keyword>
<dbReference type="OrthoDB" id="370211at2"/>
<sequence length="617" mass="71547">MLNKFKNIQTILFTTYSLIIIIVFTVLVVWIYLWVSDLLRENATDSIYNLAQSTQEKLDLEIQKMDAVTLDVMYSNLVKDLFIEYTSGKTEEQLHASTSKSIPMNNFESSKELADILAIAIGPSRPVDQVYLYDFMNSVYANGIENGHQSYDPTKEDWYKTVTENKKGKFIHPPVPDEKMSKFLSSNQVQYSISLFRLFYDQENVAQGIVEVKQYYNHIFKSIMDYLDRNPNREKIIVFDDSNHIIYPLNMNQSDYEPYITKYSNYNNDDKYTIITNPTTKEKEMLSIKHSQFTRWNVAIIISEKKLLAPLSLFAKRTVFVAILILIFAILLSFFSAKRITLPILKIHRTIRNIRLEDIGYNPTPQQLNSGLNELDQLHLSFINMNSRLKNSMNELLLSQAQELQSKMIALQSQMNPHFLYNTIMTIRIMAEENMNSQIIEMSDNLSDMLRYISSDESLEVDIATELHYTEKYINIHQIRYGSQLQYSFEIDPNMLDLKIPKLIIQPLVENALKFVTRKASPWHIHIVGTITNNNWQITVSDNGLGFNDQQLNLLYEKIEKIEQSKIMPGLKLNGMGLLNIYLRLKLQYQAKMVFRIAYNSNGGASVTIGGFIVEEE</sequence>
<dbReference type="InterPro" id="IPR050640">
    <property type="entry name" value="Bact_2-comp_sensor_kinase"/>
</dbReference>
<evidence type="ECO:0000259" key="2">
    <source>
        <dbReference type="Pfam" id="PF02518"/>
    </source>
</evidence>
<evidence type="ECO:0000256" key="1">
    <source>
        <dbReference type="SAM" id="Phobius"/>
    </source>
</evidence>
<evidence type="ECO:0000259" key="3">
    <source>
        <dbReference type="Pfam" id="PF06580"/>
    </source>
</evidence>
<feature type="transmembrane region" description="Helical" evidence="1">
    <location>
        <begin position="12"/>
        <end position="35"/>
    </location>
</feature>
<proteinExistence type="predicted"/>
<dbReference type="Proteomes" id="UP000078454">
    <property type="component" value="Unassembled WGS sequence"/>
</dbReference>
<evidence type="ECO:0000313" key="5">
    <source>
        <dbReference type="Proteomes" id="UP000078454"/>
    </source>
</evidence>
<dbReference type="Gene3D" id="6.10.340.10">
    <property type="match status" value="1"/>
</dbReference>
<dbReference type="InterPro" id="IPR036890">
    <property type="entry name" value="HATPase_C_sf"/>
</dbReference>
<name>A0A197ZWT2_9BACL</name>
<dbReference type="InterPro" id="IPR010559">
    <property type="entry name" value="Sig_transdc_His_kin_internal"/>
</dbReference>
<feature type="domain" description="Signal transduction histidine kinase internal region" evidence="3">
    <location>
        <begin position="407"/>
        <end position="485"/>
    </location>
</feature>
<evidence type="ECO:0008006" key="6">
    <source>
        <dbReference type="Google" id="ProtNLM"/>
    </source>
</evidence>
<dbReference type="PANTHER" id="PTHR34220">
    <property type="entry name" value="SENSOR HISTIDINE KINASE YPDA"/>
    <property type="match status" value="1"/>
</dbReference>
<dbReference type="STRING" id="1850517.A8708_10790"/>
<dbReference type="AlphaFoldDB" id="A0A197ZWT2"/>
<keyword evidence="5" id="KW-1185">Reference proteome</keyword>
<feature type="domain" description="Histidine kinase/HSP90-like ATPase" evidence="2">
    <location>
        <begin position="502"/>
        <end position="608"/>
    </location>
</feature>
<dbReference type="PANTHER" id="PTHR34220:SF7">
    <property type="entry name" value="SENSOR HISTIDINE KINASE YPDA"/>
    <property type="match status" value="1"/>
</dbReference>
<protein>
    <recommendedName>
        <fullName evidence="6">Signal transduction histidine kinase internal region domain-containing protein</fullName>
    </recommendedName>
</protein>
<reference evidence="4 5" key="1">
    <citation type="submission" date="2016-05" db="EMBL/GenBank/DDBJ databases">
        <title>Paenibacillus sp. 1ZS3-15 nov., isolated from the rhizosphere soil.</title>
        <authorList>
            <person name="Zhang X.X."/>
            <person name="Zhang J."/>
        </authorList>
    </citation>
    <scope>NUCLEOTIDE SEQUENCE [LARGE SCALE GENOMIC DNA]</scope>
    <source>
        <strain evidence="4 5">1ZS3-15</strain>
    </source>
</reference>
<dbReference type="Pfam" id="PF02518">
    <property type="entry name" value="HATPase_c"/>
    <property type="match status" value="1"/>
</dbReference>